<feature type="binding site" evidence="12">
    <location>
        <position position="286"/>
    </location>
    <ligand>
        <name>K(+)</name>
        <dbReference type="ChEBI" id="CHEBI:29103"/>
    </ligand>
</feature>
<feature type="active site" description="Proton acceptor" evidence="12">
    <location>
        <position position="253"/>
    </location>
</feature>
<keyword evidence="11 12" id="KW-0119">Carbohydrate metabolism</keyword>
<keyword evidence="10 12" id="KW-0630">Potassium</keyword>
<evidence type="ECO:0000313" key="14">
    <source>
        <dbReference type="EMBL" id="UTT61765.1"/>
    </source>
</evidence>
<organism evidence="14 15">
    <name type="scientific">Microcella humidisoli</name>
    <dbReference type="NCBI Taxonomy" id="2963406"/>
    <lineage>
        <taxon>Bacteria</taxon>
        <taxon>Bacillati</taxon>
        <taxon>Actinomycetota</taxon>
        <taxon>Actinomycetes</taxon>
        <taxon>Micrococcales</taxon>
        <taxon>Microbacteriaceae</taxon>
        <taxon>Microcella</taxon>
    </lineage>
</organism>
<keyword evidence="7 12" id="KW-0418">Kinase</keyword>
<keyword evidence="12" id="KW-0963">Cytoplasm</keyword>
<feature type="binding site" evidence="12">
    <location>
        <position position="142"/>
    </location>
    <ligand>
        <name>substrate</name>
    </ligand>
</feature>
<dbReference type="Pfam" id="PF00294">
    <property type="entry name" value="PfkB"/>
    <property type="match status" value="1"/>
</dbReference>
<keyword evidence="6 12" id="KW-0547">Nucleotide-binding</keyword>
<name>A0ABY5FTY2_9MICO</name>
<dbReference type="Proteomes" id="UP001060039">
    <property type="component" value="Chromosome"/>
</dbReference>
<sequence>MTASLIVLGSANTDYTVLVDRHPLPGETLLGDELVIATGGKGANQALAAARSGAMPVFLGAVGDDGNGRQMLDALGAGGVDVSSVAVVDDAPTGIALITVSRDGENTIVVAAGANARVNAHEVEAGIRAIAGRRTVLLAQLEIPLAAVLTAAETIDELGGRTVLNLSPSREVPDALLALCDPLIVNEAEAHDLTGLTIGTPDEAAAAAGALLDRCRSVVITLGGDGAVFAAPGASGHLPAPRVTVVDTTGAGDAFAGAVAAELAESGASAELRTAVERGVAAGAAAVQWLGAQPPRD</sequence>
<evidence type="ECO:0000259" key="13">
    <source>
        <dbReference type="Pfam" id="PF00294"/>
    </source>
</evidence>
<evidence type="ECO:0000256" key="5">
    <source>
        <dbReference type="ARBA" id="ARBA00022723"/>
    </source>
</evidence>
<feature type="binding site" evidence="12">
    <location>
        <begin position="40"/>
        <end position="44"/>
    </location>
    <ligand>
        <name>substrate</name>
    </ligand>
</feature>
<accession>A0ABY5FTY2</accession>
<evidence type="ECO:0000256" key="6">
    <source>
        <dbReference type="ARBA" id="ARBA00022741"/>
    </source>
</evidence>
<feature type="binding site" evidence="12">
    <location>
        <position position="186"/>
    </location>
    <ligand>
        <name>ATP</name>
        <dbReference type="ChEBI" id="CHEBI:30616"/>
    </ligand>
</feature>
<feature type="binding site" evidence="12">
    <location>
        <begin position="12"/>
        <end position="14"/>
    </location>
    <ligand>
        <name>substrate</name>
    </ligand>
</feature>
<feature type="domain" description="Carbohydrate kinase PfkB" evidence="13">
    <location>
        <begin position="4"/>
        <end position="295"/>
    </location>
</feature>
<comment type="similarity">
    <text evidence="1">Belongs to the carbohydrate kinase pfkB family.</text>
</comment>
<proteinExistence type="inferred from homology"/>
<evidence type="ECO:0000256" key="4">
    <source>
        <dbReference type="ARBA" id="ARBA00022679"/>
    </source>
</evidence>
<dbReference type="InterPro" id="IPR002173">
    <property type="entry name" value="Carboh/pur_kinase_PfkB_CS"/>
</dbReference>
<dbReference type="InterPro" id="IPR011611">
    <property type="entry name" value="PfkB_dom"/>
</dbReference>
<evidence type="ECO:0000256" key="10">
    <source>
        <dbReference type="ARBA" id="ARBA00022958"/>
    </source>
</evidence>
<protein>
    <recommendedName>
        <fullName evidence="3 12">Ribokinase</fullName>
        <shortName evidence="12">RK</shortName>
        <ecNumber evidence="2 12">2.7.1.15</ecNumber>
    </recommendedName>
</protein>
<feature type="binding site" evidence="12">
    <location>
        <position position="289"/>
    </location>
    <ligand>
        <name>K(+)</name>
        <dbReference type="ChEBI" id="CHEBI:29103"/>
    </ligand>
</feature>
<dbReference type="InterPro" id="IPR029056">
    <property type="entry name" value="Ribokinase-like"/>
</dbReference>
<dbReference type="PROSITE" id="PS00584">
    <property type="entry name" value="PFKB_KINASES_2"/>
    <property type="match status" value="1"/>
</dbReference>
<dbReference type="InterPro" id="IPR002139">
    <property type="entry name" value="Ribo/fructo_kinase"/>
</dbReference>
<comment type="cofactor">
    <cofactor evidence="12">
        <name>Mg(2+)</name>
        <dbReference type="ChEBI" id="CHEBI:18420"/>
    </cofactor>
    <text evidence="12">Requires a divalent cation, most likely magnesium in vivo, as an electrophilic catalyst to aid phosphoryl group transfer. It is the chelate of the metal and the nucleotide that is the actual substrate.</text>
</comment>
<comment type="catalytic activity">
    <reaction evidence="12">
        <text>D-ribose + ATP = D-ribose 5-phosphate + ADP + H(+)</text>
        <dbReference type="Rhea" id="RHEA:13697"/>
        <dbReference type="ChEBI" id="CHEBI:15378"/>
        <dbReference type="ChEBI" id="CHEBI:30616"/>
        <dbReference type="ChEBI" id="CHEBI:47013"/>
        <dbReference type="ChEBI" id="CHEBI:78346"/>
        <dbReference type="ChEBI" id="CHEBI:456216"/>
        <dbReference type="EC" id="2.7.1.15"/>
    </reaction>
</comment>
<feature type="binding site" evidence="12">
    <location>
        <position position="291"/>
    </location>
    <ligand>
        <name>K(+)</name>
        <dbReference type="ChEBI" id="CHEBI:29103"/>
    </ligand>
</feature>
<comment type="subcellular location">
    <subcellularLocation>
        <location evidence="12">Cytoplasm</location>
    </subcellularLocation>
</comment>
<dbReference type="PANTHER" id="PTHR10584">
    <property type="entry name" value="SUGAR KINASE"/>
    <property type="match status" value="1"/>
</dbReference>
<comment type="similarity">
    <text evidence="12">Belongs to the carbohydrate kinase PfkB family. Ribokinase subfamily.</text>
</comment>
<dbReference type="EC" id="2.7.1.15" evidence="2 12"/>
<comment type="subunit">
    <text evidence="12">Homodimer.</text>
</comment>
<comment type="function">
    <text evidence="12">Catalyzes the phosphorylation of ribose at O-5 in a reaction requiring ATP and magnesium. The resulting D-ribose-5-phosphate can then be used either for sythesis of nucleotides, histidine, and tryptophan, or as a component of the pentose phosphate pathway.</text>
</comment>
<keyword evidence="9 12" id="KW-0460">Magnesium</keyword>
<dbReference type="EMBL" id="CP101497">
    <property type="protein sequence ID" value="UTT61765.1"/>
    <property type="molecule type" value="Genomic_DNA"/>
</dbReference>
<feature type="binding site" evidence="12">
    <location>
        <begin position="221"/>
        <end position="226"/>
    </location>
    <ligand>
        <name>ATP</name>
        <dbReference type="ChEBI" id="CHEBI:30616"/>
    </ligand>
</feature>
<evidence type="ECO:0000313" key="15">
    <source>
        <dbReference type="Proteomes" id="UP001060039"/>
    </source>
</evidence>
<dbReference type="PANTHER" id="PTHR10584:SF166">
    <property type="entry name" value="RIBOKINASE"/>
    <property type="match status" value="1"/>
</dbReference>
<dbReference type="SUPFAM" id="SSF53613">
    <property type="entry name" value="Ribokinase-like"/>
    <property type="match status" value="1"/>
</dbReference>
<feature type="binding site" evidence="12">
    <location>
        <position position="253"/>
    </location>
    <ligand>
        <name>substrate</name>
    </ligand>
</feature>
<keyword evidence="15" id="KW-1185">Reference proteome</keyword>
<evidence type="ECO:0000256" key="11">
    <source>
        <dbReference type="ARBA" id="ARBA00023277"/>
    </source>
</evidence>
<evidence type="ECO:0000256" key="9">
    <source>
        <dbReference type="ARBA" id="ARBA00022842"/>
    </source>
</evidence>
<comment type="activity regulation">
    <text evidence="12">Activated by a monovalent cation that binds near, but not in, the active site. The most likely occupant of the site in vivo is potassium. Ion binding induces a conformational change that may alter substrate affinity.</text>
</comment>
<evidence type="ECO:0000256" key="7">
    <source>
        <dbReference type="ARBA" id="ARBA00022777"/>
    </source>
</evidence>
<evidence type="ECO:0000256" key="8">
    <source>
        <dbReference type="ARBA" id="ARBA00022840"/>
    </source>
</evidence>
<feature type="binding site" evidence="12">
    <location>
        <position position="247"/>
    </location>
    <ligand>
        <name>K(+)</name>
        <dbReference type="ChEBI" id="CHEBI:29103"/>
    </ligand>
</feature>
<keyword evidence="4 12" id="KW-0808">Transferase</keyword>
<dbReference type="Gene3D" id="3.40.1190.20">
    <property type="match status" value="1"/>
</dbReference>
<dbReference type="RefSeq" id="WP_255158906.1">
    <property type="nucleotide sequence ID" value="NZ_CP101497.1"/>
</dbReference>
<evidence type="ECO:0000256" key="2">
    <source>
        <dbReference type="ARBA" id="ARBA00012035"/>
    </source>
</evidence>
<feature type="binding site" evidence="12">
    <location>
        <position position="249"/>
    </location>
    <ligand>
        <name>K(+)</name>
        <dbReference type="ChEBI" id="CHEBI:29103"/>
    </ligand>
</feature>
<keyword evidence="8 12" id="KW-0067">ATP-binding</keyword>
<dbReference type="PRINTS" id="PR00990">
    <property type="entry name" value="RIBOKINASE"/>
</dbReference>
<gene>
    <name evidence="12" type="primary">rbsK</name>
    <name evidence="14" type="ORF">NNL39_08745</name>
</gene>
<keyword evidence="5 12" id="KW-0479">Metal-binding</keyword>
<evidence type="ECO:0000256" key="1">
    <source>
        <dbReference type="ARBA" id="ARBA00005380"/>
    </source>
</evidence>
<dbReference type="InterPro" id="IPR011877">
    <property type="entry name" value="Ribokinase"/>
</dbReference>
<comment type="caution">
    <text evidence="12">Lacks conserved residue(s) required for the propagation of feature annotation.</text>
</comment>
<comment type="pathway">
    <text evidence="12">Carbohydrate metabolism; D-ribose degradation; D-ribose 5-phosphate from beta-D-ribopyranose: step 2/2.</text>
</comment>
<dbReference type="CDD" id="cd01174">
    <property type="entry name" value="ribokinase"/>
    <property type="match status" value="1"/>
</dbReference>
<feature type="binding site" evidence="12">
    <location>
        <begin position="252"/>
        <end position="253"/>
    </location>
    <ligand>
        <name>ATP</name>
        <dbReference type="ChEBI" id="CHEBI:30616"/>
    </ligand>
</feature>
<dbReference type="HAMAP" id="MF_01987">
    <property type="entry name" value="Ribokinase"/>
    <property type="match status" value="1"/>
</dbReference>
<reference evidence="14" key="1">
    <citation type="submission" date="2022-07" db="EMBL/GenBank/DDBJ databases">
        <title>Taxonomic analysis of Microcella humidisoli nov. sp., isolated from riverside soil.</title>
        <authorList>
            <person name="Molina K.M."/>
            <person name="Kim S.B."/>
        </authorList>
    </citation>
    <scope>NUCLEOTIDE SEQUENCE</scope>
    <source>
        <strain evidence="14">MMS21-STM10</strain>
    </source>
</reference>
<evidence type="ECO:0000256" key="3">
    <source>
        <dbReference type="ARBA" id="ARBA00016943"/>
    </source>
</evidence>
<evidence type="ECO:0000256" key="12">
    <source>
        <dbReference type="HAMAP-Rule" id="MF_01987"/>
    </source>
</evidence>